<organism evidence="1 2">
    <name type="scientific">Panagrolaimus sp. ES5</name>
    <dbReference type="NCBI Taxonomy" id="591445"/>
    <lineage>
        <taxon>Eukaryota</taxon>
        <taxon>Metazoa</taxon>
        <taxon>Ecdysozoa</taxon>
        <taxon>Nematoda</taxon>
        <taxon>Chromadorea</taxon>
        <taxon>Rhabditida</taxon>
        <taxon>Tylenchina</taxon>
        <taxon>Panagrolaimomorpha</taxon>
        <taxon>Panagrolaimoidea</taxon>
        <taxon>Panagrolaimidae</taxon>
        <taxon>Panagrolaimus</taxon>
    </lineage>
</organism>
<evidence type="ECO:0000313" key="2">
    <source>
        <dbReference type="WBParaSite" id="ES5_v2.g22422.t1"/>
    </source>
</evidence>
<proteinExistence type="predicted"/>
<dbReference type="Proteomes" id="UP000887579">
    <property type="component" value="Unplaced"/>
</dbReference>
<name>A0AC34FYJ9_9BILA</name>
<sequence>MHEKLLSPSRRRTKTDFEKRLEEKQQRAVELRQRLLEEKANRLKELHAKVEEIRQKRIEVEEKKRALLEEKMEKVNEKRERNLAEVVKRARDDDLRIQEVQLIKTLEDMSRKSQIESKEEELQEKLRFLAAKQAKKAEENAAKHAQVEENRVAKMQRDAKKLLEQTEKSEARAQNAVANRNELLEVMRKKQRKLTEKIDRLKIIENQASQNLIDQIQTKLEKAEKIYEETIFNTKQRAAELSSPRPQSCSAMILSECLQPPLSSDPHHQQQQSQLQQEGKKCTICKIRIHSALHALAHVCTTEHLKNRKFDKIELNFEEVKQELETFILPAGENDEMDLKDIISSSTPATVFSNESSSSKKKRSKLKQKLLKDAEPLSTLVSNGIIEKGIYRIIKELETQIQTISKVSSFTDSARNHIEKLLGQFDKQIFEIRDEKERENNFSRIISSTSIVESLLKMLTLAEFYEFQNNRLATKRLYLKS</sequence>
<dbReference type="WBParaSite" id="ES5_v2.g22422.t1">
    <property type="protein sequence ID" value="ES5_v2.g22422.t1"/>
    <property type="gene ID" value="ES5_v2.g22422"/>
</dbReference>
<protein>
    <submittedName>
        <fullName evidence="2">Uncharacterized protein</fullName>
    </submittedName>
</protein>
<accession>A0AC34FYJ9</accession>
<evidence type="ECO:0000313" key="1">
    <source>
        <dbReference type="Proteomes" id="UP000887579"/>
    </source>
</evidence>
<reference evidence="2" key="1">
    <citation type="submission" date="2022-11" db="UniProtKB">
        <authorList>
            <consortium name="WormBaseParasite"/>
        </authorList>
    </citation>
    <scope>IDENTIFICATION</scope>
</reference>